<accession>A0A6J7X882</accession>
<proteinExistence type="predicted"/>
<dbReference type="EMBL" id="LR798354">
    <property type="protein sequence ID" value="CAB5226076.1"/>
    <property type="molecule type" value="Genomic_DNA"/>
</dbReference>
<name>A0A6J7X882_9CAUD</name>
<gene>
    <name evidence="2" type="ORF">UFOVP756_42</name>
</gene>
<feature type="coiled-coil region" evidence="1">
    <location>
        <begin position="29"/>
        <end position="63"/>
    </location>
</feature>
<sequence length="419" mass="44814">MKKQLTTVRNLLSAKITSLTEQKKSASLTDDQKSKIDSAMTEIQNALNELDSAEAEATTEQLVAVFSKAIESLSASSDVAVASLKSEMQAEFAKVQAKIGKSAGAPKKFKAHMSFSNLAKAEANKDGYKPFSAGVDVTAYTPDSEVDNVAVYHPVVGVLSGFEISSTSTPQIRVRKFAKGSGKCAVVLNHGAKPVIEFVGAQSLVNVATYAGVVENIADEDLEDNAGLEAEIQMEALTDLAMSENEAGIALLNGVAQAFANAIFGTKADADEKTALSAIIDQVQIAIGNRVSDISLALNSSQWAKLKDLRNSNGTPIDIASVIGNVNQIVDNTLTSDNFLCWAKAFAKLKIYKQKTNDWYKGVQVTTDQGNITAVHSEWRTDESSLRVRQREVLYVTDNTTVVKGTISGVVTALKTQQP</sequence>
<reference evidence="2" key="1">
    <citation type="submission" date="2020-05" db="EMBL/GenBank/DDBJ databases">
        <authorList>
            <person name="Chiriac C."/>
            <person name="Salcher M."/>
            <person name="Ghai R."/>
            <person name="Kavagutti S V."/>
        </authorList>
    </citation>
    <scope>NUCLEOTIDE SEQUENCE</scope>
</reference>
<protein>
    <submittedName>
        <fullName evidence="2">Uncharacterized protein</fullName>
    </submittedName>
</protein>
<organism evidence="2">
    <name type="scientific">uncultured Caudovirales phage</name>
    <dbReference type="NCBI Taxonomy" id="2100421"/>
    <lineage>
        <taxon>Viruses</taxon>
        <taxon>Duplodnaviria</taxon>
        <taxon>Heunggongvirae</taxon>
        <taxon>Uroviricota</taxon>
        <taxon>Caudoviricetes</taxon>
        <taxon>Peduoviridae</taxon>
        <taxon>Maltschvirus</taxon>
        <taxon>Maltschvirus maltsch</taxon>
    </lineage>
</organism>
<dbReference type="SUPFAM" id="SSF56563">
    <property type="entry name" value="Major capsid protein gp5"/>
    <property type="match status" value="1"/>
</dbReference>
<evidence type="ECO:0000313" key="2">
    <source>
        <dbReference type="EMBL" id="CAB5226076.1"/>
    </source>
</evidence>
<keyword evidence="1" id="KW-0175">Coiled coil</keyword>
<evidence type="ECO:0000256" key="1">
    <source>
        <dbReference type="SAM" id="Coils"/>
    </source>
</evidence>